<dbReference type="AlphaFoldDB" id="A0A9K3D101"/>
<evidence type="ECO:0000313" key="2">
    <source>
        <dbReference type="EMBL" id="GIQ86702.1"/>
    </source>
</evidence>
<gene>
    <name evidence="2" type="ORF">KIPB_008603</name>
</gene>
<feature type="region of interest" description="Disordered" evidence="1">
    <location>
        <begin position="1"/>
        <end position="29"/>
    </location>
</feature>
<dbReference type="Proteomes" id="UP000265618">
    <property type="component" value="Unassembled WGS sequence"/>
</dbReference>
<evidence type="ECO:0000313" key="3">
    <source>
        <dbReference type="Proteomes" id="UP000265618"/>
    </source>
</evidence>
<comment type="caution">
    <text evidence="2">The sequence shown here is derived from an EMBL/GenBank/DDBJ whole genome shotgun (WGS) entry which is preliminary data.</text>
</comment>
<reference evidence="2 3" key="1">
    <citation type="journal article" date="2018" name="PLoS ONE">
        <title>The draft genome of Kipferlia bialata reveals reductive genome evolution in fornicate parasites.</title>
        <authorList>
            <person name="Tanifuji G."/>
            <person name="Takabayashi S."/>
            <person name="Kume K."/>
            <person name="Takagi M."/>
            <person name="Nakayama T."/>
            <person name="Kamikawa R."/>
            <person name="Inagaki Y."/>
            <person name="Hashimoto T."/>
        </authorList>
    </citation>
    <scope>NUCLEOTIDE SEQUENCE [LARGE SCALE GENOMIC DNA]</scope>
    <source>
        <strain evidence="2">NY0173</strain>
    </source>
</reference>
<organism evidence="2 3">
    <name type="scientific">Kipferlia bialata</name>
    <dbReference type="NCBI Taxonomy" id="797122"/>
    <lineage>
        <taxon>Eukaryota</taxon>
        <taxon>Metamonada</taxon>
        <taxon>Carpediemonas-like organisms</taxon>
        <taxon>Kipferlia</taxon>
    </lineage>
</organism>
<keyword evidence="3" id="KW-1185">Reference proteome</keyword>
<evidence type="ECO:0000256" key="1">
    <source>
        <dbReference type="SAM" id="MobiDB-lite"/>
    </source>
</evidence>
<proteinExistence type="predicted"/>
<name>A0A9K3D101_9EUKA</name>
<sequence length="205" mass="22698">MGAQLSRKGDGRGVDSLSPPVAALEPSRGRDTIHVDDVLPVGPSARCRVDLGLLVYAGKTYRAFHDTHGSDLAWARAIARRTVSQLMGGTLSPACAEHKRWTMTKIFEAANAVWEAHSNPKHKPPTRKQRRLLDEIEAEVGLDCADLVYMEYRRGPPLPPVCDFDKVDITTTNAMFLDPFETLPKLVKICQRDQSVTFSSDPKSE</sequence>
<protein>
    <submittedName>
        <fullName evidence="2">Uncharacterized protein</fullName>
    </submittedName>
</protein>
<accession>A0A9K3D101</accession>
<dbReference type="EMBL" id="BDIP01002703">
    <property type="protein sequence ID" value="GIQ86702.1"/>
    <property type="molecule type" value="Genomic_DNA"/>
</dbReference>